<evidence type="ECO:0000313" key="1">
    <source>
        <dbReference type="EMBL" id="NUT79844.1"/>
    </source>
</evidence>
<dbReference type="RefSeq" id="WP_175359760.1">
    <property type="nucleotide sequence ID" value="NZ_JABFMS010000003.1"/>
</dbReference>
<dbReference type="EMBL" id="JABFMS010000003">
    <property type="protein sequence ID" value="NUT79844.1"/>
    <property type="molecule type" value="Genomic_DNA"/>
</dbReference>
<proteinExistence type="predicted"/>
<organism evidence="1 2">
    <name type="scientific">Pseudomonas brassicacearum</name>
    <dbReference type="NCBI Taxonomy" id="930166"/>
    <lineage>
        <taxon>Bacteria</taxon>
        <taxon>Pseudomonadati</taxon>
        <taxon>Pseudomonadota</taxon>
        <taxon>Gammaproteobacteria</taxon>
        <taxon>Pseudomonadales</taxon>
        <taxon>Pseudomonadaceae</taxon>
        <taxon>Pseudomonas</taxon>
    </lineage>
</organism>
<protein>
    <recommendedName>
        <fullName evidence="3">Repressor</fullName>
    </recommendedName>
</protein>
<evidence type="ECO:0000313" key="2">
    <source>
        <dbReference type="Proteomes" id="UP000562723"/>
    </source>
</evidence>
<accession>A0AAJ3FS96</accession>
<dbReference type="AlphaFoldDB" id="A0AAJ3FS96"/>
<comment type="caution">
    <text evidence="1">The sequence shown here is derived from an EMBL/GenBank/DDBJ whole genome shotgun (WGS) entry which is preliminary data.</text>
</comment>
<dbReference type="Proteomes" id="UP000562723">
    <property type="component" value="Unassembled WGS sequence"/>
</dbReference>
<gene>
    <name evidence="1" type="ORF">HNO85_02690</name>
</gene>
<name>A0AAJ3FS96_9PSED</name>
<sequence>MPTKHIDDETWRKVEREAVKATIATKKSIKETEMLRWLILKGLEEITEADFEKMVRNKS</sequence>
<reference evidence="1 2" key="1">
    <citation type="journal article" date="2020" name="Front. Plant Sci.">
        <title>Isolation of Rhizosphere Bacteria That Improve Quality and Water Stress Tolerance in Greenhouse Ornamentals.</title>
        <authorList>
            <person name="Nordstedt N.P."/>
            <person name="Jones M.L."/>
        </authorList>
    </citation>
    <scope>NUCLEOTIDE SEQUENCE [LARGE SCALE GENOMIC DNA]</scope>
    <source>
        <strain evidence="1 2">C2F7</strain>
    </source>
</reference>
<evidence type="ECO:0008006" key="3">
    <source>
        <dbReference type="Google" id="ProtNLM"/>
    </source>
</evidence>